<evidence type="ECO:0000313" key="2">
    <source>
        <dbReference type="Proteomes" id="UP001451303"/>
    </source>
</evidence>
<keyword evidence="2" id="KW-1185">Reference proteome</keyword>
<dbReference type="Proteomes" id="UP001451303">
    <property type="component" value="Unassembled WGS sequence"/>
</dbReference>
<dbReference type="EMBL" id="JAVLET010000001">
    <property type="protein sequence ID" value="KAL0474791.1"/>
    <property type="molecule type" value="Genomic_DNA"/>
</dbReference>
<organism evidence="1 2">
    <name type="scientific">Neurospora intermedia</name>
    <dbReference type="NCBI Taxonomy" id="5142"/>
    <lineage>
        <taxon>Eukaryota</taxon>
        <taxon>Fungi</taxon>
        <taxon>Dikarya</taxon>
        <taxon>Ascomycota</taxon>
        <taxon>Pezizomycotina</taxon>
        <taxon>Sordariomycetes</taxon>
        <taxon>Sordariomycetidae</taxon>
        <taxon>Sordariales</taxon>
        <taxon>Sordariaceae</taxon>
        <taxon>Neurospora</taxon>
    </lineage>
</organism>
<name>A0ABR3DQ70_NEUIN</name>
<evidence type="ECO:0000313" key="1">
    <source>
        <dbReference type="EMBL" id="KAL0474791.1"/>
    </source>
</evidence>
<accession>A0ABR3DQ70</accession>
<reference evidence="1 2" key="1">
    <citation type="submission" date="2023-09" db="EMBL/GenBank/DDBJ databases">
        <title>Multi-omics analysis of a traditional fermented food reveals byproduct-associated fungal strains for waste-to-food upcycling.</title>
        <authorList>
            <consortium name="Lawrence Berkeley National Laboratory"/>
            <person name="Rekdal V.M."/>
            <person name="Villalobos-Escobedo J.M."/>
            <person name="Rodriguez-Valeron N."/>
            <person name="Garcia M.O."/>
            <person name="Vasquez D.P."/>
            <person name="Damayanti I."/>
            <person name="Sorensen P.M."/>
            <person name="Baidoo E.E."/>
            <person name="De Carvalho A.C."/>
            <person name="Riley R."/>
            <person name="Lipzen A."/>
            <person name="He G."/>
            <person name="Yan M."/>
            <person name="Haridas S."/>
            <person name="Daum C."/>
            <person name="Yoshinaga Y."/>
            <person name="Ng V."/>
            <person name="Grigoriev I.V."/>
            <person name="Munk R."/>
            <person name="Nuraida L."/>
            <person name="Wijaya C.H."/>
            <person name="Morales P.-C."/>
            <person name="Keasling J.D."/>
        </authorList>
    </citation>
    <scope>NUCLEOTIDE SEQUENCE [LARGE SCALE GENOMIC DNA]</scope>
    <source>
        <strain evidence="1 2">FGSC 2613</strain>
    </source>
</reference>
<protein>
    <submittedName>
        <fullName evidence="1">Uncharacterized protein</fullName>
    </submittedName>
</protein>
<comment type="caution">
    <text evidence="1">The sequence shown here is derived from an EMBL/GenBank/DDBJ whole genome shotgun (WGS) entry which is preliminary data.</text>
</comment>
<gene>
    <name evidence="1" type="ORF">QR685DRAFT_23284</name>
</gene>
<proteinExistence type="predicted"/>
<sequence>MRETSQATQRNNPWCFIKAQYPGNPADVSYQCPVRTLHIRASYPLKHRTGKSSMMMPSKLEMSSVMYLIRTTNLATLNPYVASSDSPEDPPSSIAAFFFFFFFRTTCLFAQEDCHPNV</sequence>